<feature type="transmembrane region" description="Helical" evidence="15">
    <location>
        <begin position="29"/>
        <end position="46"/>
    </location>
</feature>
<evidence type="ECO:0000256" key="9">
    <source>
        <dbReference type="ARBA" id="ARBA00022982"/>
    </source>
</evidence>
<evidence type="ECO:0000256" key="14">
    <source>
        <dbReference type="ARBA" id="ARBA00049551"/>
    </source>
</evidence>
<keyword evidence="10 15" id="KW-1133">Transmembrane helix</keyword>
<keyword evidence="12 15" id="KW-0496">Mitochondrion</keyword>
<comment type="function">
    <text evidence="15">Core subunit of the mitochondrial membrane respiratory chain NADH dehydrogenase (Complex I) which catalyzes electron transfer from NADH through the respiratory chain, using ubiquinone as an electron acceptor. Essential for the catalytic activity and assembly of complex I.</text>
</comment>
<evidence type="ECO:0000256" key="10">
    <source>
        <dbReference type="ARBA" id="ARBA00022989"/>
    </source>
</evidence>
<evidence type="ECO:0000256" key="4">
    <source>
        <dbReference type="ARBA" id="ARBA00021095"/>
    </source>
</evidence>
<evidence type="ECO:0000256" key="7">
    <source>
        <dbReference type="ARBA" id="ARBA00022692"/>
    </source>
</evidence>
<keyword evidence="13 15" id="KW-0472">Membrane</keyword>
<evidence type="ECO:0000256" key="3">
    <source>
        <dbReference type="ARBA" id="ARBA00012944"/>
    </source>
</evidence>
<dbReference type="PANTHER" id="PTHR11435">
    <property type="entry name" value="NADH UBIQUINONE OXIDOREDUCTASE SUBUNIT ND6"/>
    <property type="match status" value="1"/>
</dbReference>
<evidence type="ECO:0000313" key="16">
    <source>
        <dbReference type="EMBL" id="ACU00389.1"/>
    </source>
</evidence>
<evidence type="ECO:0000256" key="13">
    <source>
        <dbReference type="ARBA" id="ARBA00023136"/>
    </source>
</evidence>
<accession>C9DHL0</accession>
<feature type="transmembrane region" description="Helical" evidence="15">
    <location>
        <begin position="81"/>
        <end position="104"/>
    </location>
</feature>
<keyword evidence="7 15" id="KW-0812">Transmembrane</keyword>
<dbReference type="AlphaFoldDB" id="C9DHL0"/>
<dbReference type="InterPro" id="IPR001457">
    <property type="entry name" value="NADH_UbQ/plastoQ_OxRdtase_su6"/>
</dbReference>
<protein>
    <recommendedName>
        <fullName evidence="4 15">NADH-ubiquinone oxidoreductase chain 6</fullName>
        <ecNumber evidence="3 15">7.1.1.2</ecNumber>
    </recommendedName>
</protein>
<gene>
    <name evidence="16" type="primary">ND6</name>
</gene>
<dbReference type="GO" id="GO:0031966">
    <property type="term" value="C:mitochondrial membrane"/>
    <property type="evidence" value="ECO:0007669"/>
    <property type="project" value="UniProtKB-SubCell"/>
</dbReference>
<feature type="transmembrane region" description="Helical" evidence="15">
    <location>
        <begin position="53"/>
        <end position="75"/>
    </location>
</feature>
<evidence type="ECO:0000256" key="12">
    <source>
        <dbReference type="ARBA" id="ARBA00023128"/>
    </source>
</evidence>
<evidence type="ECO:0000256" key="2">
    <source>
        <dbReference type="ARBA" id="ARBA00005698"/>
    </source>
</evidence>
<evidence type="ECO:0000256" key="15">
    <source>
        <dbReference type="RuleBase" id="RU004430"/>
    </source>
</evidence>
<organism evidence="16">
    <name type="scientific">Cryptobranchus alleganiensis</name>
    <name type="common">Hellbender</name>
    <name type="synonym">Salamandra alleganiensis</name>
    <dbReference type="NCBI Taxonomy" id="43048"/>
    <lineage>
        <taxon>Eukaryota</taxon>
        <taxon>Metazoa</taxon>
        <taxon>Chordata</taxon>
        <taxon>Craniata</taxon>
        <taxon>Vertebrata</taxon>
        <taxon>Euteleostomi</taxon>
        <taxon>Amphibia</taxon>
        <taxon>Batrachia</taxon>
        <taxon>Caudata</taxon>
        <taxon>Cryptobranchoidea</taxon>
        <taxon>Cryptobranchidae</taxon>
        <taxon>Cryptobranchus</taxon>
    </lineage>
</organism>
<keyword evidence="5 15" id="KW-0813">Transport</keyword>
<dbReference type="InterPro" id="IPR050269">
    <property type="entry name" value="ComplexI_Subunit6"/>
</dbReference>
<geneLocation type="mitochondrion" evidence="16"/>
<dbReference type="EC" id="7.1.1.2" evidence="3 15"/>
<dbReference type="PANTHER" id="PTHR11435:SF1">
    <property type="entry name" value="NADH-UBIQUINONE OXIDOREDUCTASE CHAIN 6"/>
    <property type="match status" value="1"/>
</dbReference>
<keyword evidence="9 15" id="KW-0249">Electron transport</keyword>
<reference evidence="16" key="1">
    <citation type="journal article" date="2009" name="Mol. Phylogenet. Evol.">
        <title>Higher-level salamander relationships and divergence dates inferred from complete mitochondrial genomes.</title>
        <authorList>
            <person name="Zhang P."/>
            <person name="Wake D.B."/>
        </authorList>
    </citation>
    <scope>NUCLEOTIDE SEQUENCE</scope>
</reference>
<keyword evidence="8 15" id="KW-1278">Translocase</keyword>
<keyword evidence="11 15" id="KW-0520">NAD</keyword>
<dbReference type="Pfam" id="PF00499">
    <property type="entry name" value="Oxidored_q3"/>
    <property type="match status" value="1"/>
</dbReference>
<keyword evidence="15" id="KW-0830">Ubiquinone</keyword>
<sequence>MFYLGFLSMYGFIIGLASMASNPSPYFGALGLVLASVCGCSVLVEFGISFLSLILMLIYLGGMLVVFAYSASLAAEPYPEAWGGWFVGMYLMFYFFFLMGGYYIMKVGVDIDITFCDCLIEFSISGLDWGGVGGVYSFGWLFLIYSGWVLFLALFVVLEVIRGASRGALRAV</sequence>
<name>C9DHL0_CRYAE</name>
<evidence type="ECO:0000256" key="8">
    <source>
        <dbReference type="ARBA" id="ARBA00022967"/>
    </source>
</evidence>
<evidence type="ECO:0000256" key="6">
    <source>
        <dbReference type="ARBA" id="ARBA00022660"/>
    </source>
</evidence>
<dbReference type="GO" id="GO:0008137">
    <property type="term" value="F:NADH dehydrogenase (ubiquinone) activity"/>
    <property type="evidence" value="ECO:0007669"/>
    <property type="project" value="UniProtKB-UniRule"/>
</dbReference>
<evidence type="ECO:0000256" key="11">
    <source>
        <dbReference type="ARBA" id="ARBA00023027"/>
    </source>
</evidence>
<comment type="subcellular location">
    <subcellularLocation>
        <location evidence="1 15">Mitochondrion membrane</location>
        <topology evidence="1 15">Multi-pass membrane protein</topology>
    </subcellularLocation>
</comment>
<dbReference type="EMBL" id="GQ368662">
    <property type="protein sequence ID" value="ACU00389.1"/>
    <property type="molecule type" value="Genomic_DNA"/>
</dbReference>
<evidence type="ECO:0000256" key="5">
    <source>
        <dbReference type="ARBA" id="ARBA00022448"/>
    </source>
</evidence>
<comment type="catalytic activity">
    <reaction evidence="14 15">
        <text>a ubiquinone + NADH + 5 H(+)(in) = a ubiquinol + NAD(+) + 4 H(+)(out)</text>
        <dbReference type="Rhea" id="RHEA:29091"/>
        <dbReference type="Rhea" id="RHEA-COMP:9565"/>
        <dbReference type="Rhea" id="RHEA-COMP:9566"/>
        <dbReference type="ChEBI" id="CHEBI:15378"/>
        <dbReference type="ChEBI" id="CHEBI:16389"/>
        <dbReference type="ChEBI" id="CHEBI:17976"/>
        <dbReference type="ChEBI" id="CHEBI:57540"/>
        <dbReference type="ChEBI" id="CHEBI:57945"/>
        <dbReference type="EC" id="7.1.1.2"/>
    </reaction>
</comment>
<proteinExistence type="inferred from homology"/>
<comment type="similarity">
    <text evidence="2 15">Belongs to the complex I subunit 6 family.</text>
</comment>
<feature type="transmembrane region" description="Helical" evidence="15">
    <location>
        <begin position="138"/>
        <end position="161"/>
    </location>
</feature>
<keyword evidence="6 15" id="KW-0679">Respiratory chain</keyword>
<evidence type="ECO:0000256" key="1">
    <source>
        <dbReference type="ARBA" id="ARBA00004225"/>
    </source>
</evidence>